<feature type="compositionally biased region" description="Pro residues" evidence="1">
    <location>
        <begin position="110"/>
        <end position="122"/>
    </location>
</feature>
<evidence type="ECO:0000313" key="2">
    <source>
        <dbReference type="EMBL" id="PQM43972.1"/>
    </source>
</evidence>
<reference evidence="2 3" key="1">
    <citation type="journal article" date="2017" name="Int. J. Syst. Evol. Microbiol.">
        <title>Mycobacterium talmoniae sp. nov., a slowly growing mycobacterium isolated from human respiratory samples.</title>
        <authorList>
            <person name="Davidson R.M."/>
            <person name="DeGroote M.A."/>
            <person name="Marola J.L."/>
            <person name="Buss S."/>
            <person name="Jones V."/>
            <person name="McNeil M.R."/>
            <person name="Freifeld A.G."/>
            <person name="Elaine Epperson L."/>
            <person name="Hasan N.A."/>
            <person name="Jackson M."/>
            <person name="Iwen P.C."/>
            <person name="Salfinger M."/>
            <person name="Strong M."/>
        </authorList>
    </citation>
    <scope>NUCLEOTIDE SEQUENCE [LARGE SCALE GENOMIC DNA]</scope>
    <source>
        <strain evidence="2 3">ATCC BAA-2683</strain>
    </source>
</reference>
<feature type="region of interest" description="Disordered" evidence="1">
    <location>
        <begin position="105"/>
        <end position="130"/>
    </location>
</feature>
<sequence length="130" mass="13126">MPGASRPRLAPAVAARMAARSAPTWVMLATDIGLNELLARLVAAFVMSPGCSPSGVLIAERTEPGVVPVVAAVVAPDCNGEAIPCSAVGVAMVSWDSTDWVCEPAAIPAPGTPPHPGRPPRPGWRSAAAG</sequence>
<accession>A0A2S8BBE3</accession>
<proteinExistence type="predicted"/>
<dbReference type="EMBL" id="PPEA01001096">
    <property type="protein sequence ID" value="PQM43972.1"/>
    <property type="molecule type" value="Genomic_DNA"/>
</dbReference>
<organism evidence="2 3">
    <name type="scientific">Mycobacterium talmoniae</name>
    <dbReference type="NCBI Taxonomy" id="1858794"/>
    <lineage>
        <taxon>Bacteria</taxon>
        <taxon>Bacillati</taxon>
        <taxon>Actinomycetota</taxon>
        <taxon>Actinomycetes</taxon>
        <taxon>Mycobacteriales</taxon>
        <taxon>Mycobacteriaceae</taxon>
        <taxon>Mycobacterium</taxon>
    </lineage>
</organism>
<name>A0A2S8BBE3_9MYCO</name>
<gene>
    <name evidence="2" type="ORF">C1Y40_05869</name>
</gene>
<dbReference type="AlphaFoldDB" id="A0A2S8BBE3"/>
<evidence type="ECO:0000313" key="3">
    <source>
        <dbReference type="Proteomes" id="UP000238296"/>
    </source>
</evidence>
<protein>
    <submittedName>
        <fullName evidence="2">Uncharacterized protein</fullName>
    </submittedName>
</protein>
<evidence type="ECO:0000256" key="1">
    <source>
        <dbReference type="SAM" id="MobiDB-lite"/>
    </source>
</evidence>
<comment type="caution">
    <text evidence="2">The sequence shown here is derived from an EMBL/GenBank/DDBJ whole genome shotgun (WGS) entry which is preliminary data.</text>
</comment>
<dbReference type="Proteomes" id="UP000238296">
    <property type="component" value="Unassembled WGS sequence"/>
</dbReference>